<dbReference type="InterPro" id="IPR017853">
    <property type="entry name" value="GH"/>
</dbReference>
<keyword evidence="1" id="KW-1133">Transmembrane helix</keyword>
<comment type="caution">
    <text evidence="2">The sequence shown here is derived from an EMBL/GenBank/DDBJ whole genome shotgun (WGS) entry which is preliminary data.</text>
</comment>
<organism evidence="2 3">
    <name type="scientific">Paenibacillus terricola</name>
    <dbReference type="NCBI Taxonomy" id="2763503"/>
    <lineage>
        <taxon>Bacteria</taxon>
        <taxon>Bacillati</taxon>
        <taxon>Bacillota</taxon>
        <taxon>Bacilli</taxon>
        <taxon>Bacillales</taxon>
        <taxon>Paenibacillaceae</taxon>
        <taxon>Paenibacillus</taxon>
    </lineage>
</organism>
<keyword evidence="1" id="KW-0812">Transmembrane</keyword>
<protein>
    <submittedName>
        <fullName evidence="2">Uncharacterized protein</fullName>
    </submittedName>
</protein>
<dbReference type="RefSeq" id="WP_191206936.1">
    <property type="nucleotide sequence ID" value="NZ_JACXZA010000010.1"/>
</dbReference>
<gene>
    <name evidence="2" type="ORF">H8B09_28165</name>
</gene>
<evidence type="ECO:0000256" key="1">
    <source>
        <dbReference type="SAM" id="Phobius"/>
    </source>
</evidence>
<dbReference type="InterPro" id="IPR043751">
    <property type="entry name" value="DUF5696"/>
</dbReference>
<name>A0ABR8N607_9BACL</name>
<evidence type="ECO:0000313" key="2">
    <source>
        <dbReference type="EMBL" id="MBD3922635.1"/>
    </source>
</evidence>
<accession>A0ABR8N607</accession>
<keyword evidence="1" id="KW-0472">Membrane</keyword>
<feature type="transmembrane region" description="Helical" evidence="1">
    <location>
        <begin position="7"/>
        <end position="24"/>
    </location>
</feature>
<evidence type="ECO:0000313" key="3">
    <source>
        <dbReference type="Proteomes" id="UP000609346"/>
    </source>
</evidence>
<dbReference type="EMBL" id="JACXZA010000010">
    <property type="protein sequence ID" value="MBD3922635.1"/>
    <property type="molecule type" value="Genomic_DNA"/>
</dbReference>
<reference evidence="2 3" key="1">
    <citation type="submission" date="2020-09" db="EMBL/GenBank/DDBJ databases">
        <title>Paenibacillus sp. strain PR3 16S rRNA gene Genome sequencing and assembly.</title>
        <authorList>
            <person name="Kim J."/>
        </authorList>
    </citation>
    <scope>NUCLEOTIDE SEQUENCE [LARGE SCALE GENOMIC DNA]</scope>
    <source>
        <strain evidence="2 3">PR3</strain>
    </source>
</reference>
<sequence>MFKQRKWLIAAAMLIIVGGLYPYLGLAEGESQGEETEAAAVVDTADSGAVDAVAANTDSASEPVVIDTEAADTEDVVAAVPLTPITAMTKVSENDKYELYIDEKTGNVRVVEKATQQQWLGSPQVPKTTMPNNKKFMDSPAHVKYTMGADTTSTYTLKDKENKFKIEKTDYGAKVSFHLKEEISFALEYRLTENGLEVTIPNDSIKEEGQARLLSIEPLPFWNAASGDEQGALFIPDGSGALITYKKEHPQFFAGYSEMIYGDDDAYVAPSHTDMEADYERALPFKEKIALPVFGNYRNGVGSLGIVTEGQYDAKINATPSGIRAIPMYRTSTEFIYRKQDVIFIGTSGQIPFFQGERIPGDRKVRFVTLEGQDANYVGLAKAYRNYLTTEQNVQPVEQSGYPLSIKLYGGLIRDDILGSTFIKMTTFEQAKSIIDAYAAKGMTNLELTFEGWSDEGMYGDQPDHFPVEKKLGGSKELKELAAYAKQKGIKLYLEANYARAYSESDGMSKSKDAIRGMDKQVKEDPNYFISERWNKDFEMFYLMKPERVVDKHVMKELDDYASLGIDGVQLSYWGDNLYSDLDPRTITQREQTASTWVSAIDAIRGKVGATGVDYGFAYTLGHVNKINNAPLDSSHFIYLDETVPFYQIAIHGLIPYTSSPINLRDDAQVEKLRALEYGALPSLELTYEKTSKLQRTLETRLFSSQYTSWIDNASSEYAATASYYESIANKAITNHEKLSEDVFRTIYDGGTQIIVNYGNADAIVGGVTVPALGYTVRNGGQ</sequence>
<keyword evidence="3" id="KW-1185">Reference proteome</keyword>
<dbReference type="Gene3D" id="3.20.20.80">
    <property type="entry name" value="Glycosidases"/>
    <property type="match status" value="1"/>
</dbReference>
<proteinExistence type="predicted"/>
<dbReference type="SUPFAM" id="SSF51445">
    <property type="entry name" value="(Trans)glycosidases"/>
    <property type="match status" value="1"/>
</dbReference>
<dbReference type="Proteomes" id="UP000609346">
    <property type="component" value="Unassembled WGS sequence"/>
</dbReference>
<dbReference type="Pfam" id="PF18952">
    <property type="entry name" value="DUF5696"/>
    <property type="match status" value="1"/>
</dbReference>